<dbReference type="InterPro" id="IPR019758">
    <property type="entry name" value="Pept_S26A_signal_pept_1_CS"/>
</dbReference>
<dbReference type="GO" id="GO:0009003">
    <property type="term" value="F:signal peptidase activity"/>
    <property type="evidence" value="ECO:0007669"/>
    <property type="project" value="UniProtKB-EC"/>
</dbReference>
<gene>
    <name evidence="9" type="primary">lepB</name>
    <name evidence="9" type="ORF">CKN69_06360</name>
</gene>
<accession>A0A7Z8D158</accession>
<evidence type="ECO:0000259" key="8">
    <source>
        <dbReference type="Pfam" id="PF10502"/>
    </source>
</evidence>
<feature type="active site" evidence="6">
    <location>
        <position position="260"/>
    </location>
</feature>
<dbReference type="PROSITE" id="PS00760">
    <property type="entry name" value="SPASE_I_2"/>
    <property type="match status" value="1"/>
</dbReference>
<dbReference type="AlphaFoldDB" id="A0A7Z8D158"/>
<dbReference type="GO" id="GO:0004252">
    <property type="term" value="F:serine-type endopeptidase activity"/>
    <property type="evidence" value="ECO:0007669"/>
    <property type="project" value="InterPro"/>
</dbReference>
<proteinExistence type="inferred from homology"/>
<dbReference type="PANTHER" id="PTHR43390:SF1">
    <property type="entry name" value="CHLOROPLAST PROCESSING PEPTIDASE"/>
    <property type="match status" value="1"/>
</dbReference>
<evidence type="ECO:0000256" key="7">
    <source>
        <dbReference type="RuleBase" id="RU362042"/>
    </source>
</evidence>
<dbReference type="InterPro" id="IPR019533">
    <property type="entry name" value="Peptidase_S26"/>
</dbReference>
<evidence type="ECO:0000256" key="4">
    <source>
        <dbReference type="ARBA" id="ARBA00013208"/>
    </source>
</evidence>
<evidence type="ECO:0000313" key="10">
    <source>
        <dbReference type="Proteomes" id="UP000297938"/>
    </source>
</evidence>
<comment type="caution">
    <text evidence="9">The sequence shown here is derived from an EMBL/GenBank/DDBJ whole genome shotgun (WGS) entry which is preliminary data.</text>
</comment>
<dbReference type="GO" id="GO:0005886">
    <property type="term" value="C:plasma membrane"/>
    <property type="evidence" value="ECO:0007669"/>
    <property type="project" value="UniProtKB-SubCell"/>
</dbReference>
<comment type="catalytic activity">
    <reaction evidence="1 7">
        <text>Cleavage of hydrophobic, N-terminal signal or leader sequences from secreted and periplasmic proteins.</text>
        <dbReference type="EC" id="3.4.21.89"/>
    </reaction>
</comment>
<dbReference type="EMBL" id="NRPP01000010">
    <property type="protein sequence ID" value="TFJ27466.1"/>
    <property type="molecule type" value="Genomic_DNA"/>
</dbReference>
<name>A0A7Z8D158_CARDV</name>
<dbReference type="Pfam" id="PF10502">
    <property type="entry name" value="Peptidase_S26"/>
    <property type="match status" value="1"/>
</dbReference>
<dbReference type="PROSITE" id="PS00761">
    <property type="entry name" value="SPASE_I_3"/>
    <property type="match status" value="1"/>
</dbReference>
<organism evidence="9 10">
    <name type="scientific">Carnobacterium divergens</name>
    <name type="common">Lactobacillus divergens</name>
    <dbReference type="NCBI Taxonomy" id="2748"/>
    <lineage>
        <taxon>Bacteria</taxon>
        <taxon>Bacillati</taxon>
        <taxon>Bacillota</taxon>
        <taxon>Bacilli</taxon>
        <taxon>Lactobacillales</taxon>
        <taxon>Carnobacteriaceae</taxon>
        <taxon>Carnobacterium</taxon>
    </lineage>
</organism>
<dbReference type="EC" id="3.4.21.89" evidence="4 7"/>
<evidence type="ECO:0000256" key="1">
    <source>
        <dbReference type="ARBA" id="ARBA00000677"/>
    </source>
</evidence>
<dbReference type="PRINTS" id="PR00727">
    <property type="entry name" value="LEADERPTASE"/>
</dbReference>
<comment type="similarity">
    <text evidence="3 7">Belongs to the peptidase S26 family.</text>
</comment>
<evidence type="ECO:0000313" key="9">
    <source>
        <dbReference type="EMBL" id="TFJ27466.1"/>
    </source>
</evidence>
<dbReference type="InterPro" id="IPR019757">
    <property type="entry name" value="Pept_S26A_signal_pept_1_Lys-AS"/>
</dbReference>
<protein>
    <recommendedName>
        <fullName evidence="4 7">Signal peptidase I</fullName>
        <ecNumber evidence="4 7">3.4.21.89</ecNumber>
    </recommendedName>
</protein>
<dbReference type="Proteomes" id="UP000297938">
    <property type="component" value="Unassembled WGS sequence"/>
</dbReference>
<dbReference type="GO" id="GO:0006465">
    <property type="term" value="P:signal peptide processing"/>
    <property type="evidence" value="ECO:0007669"/>
    <property type="project" value="InterPro"/>
</dbReference>
<keyword evidence="5 7" id="KW-0378">Hydrolase</keyword>
<dbReference type="PANTHER" id="PTHR43390">
    <property type="entry name" value="SIGNAL PEPTIDASE I"/>
    <property type="match status" value="1"/>
</dbReference>
<dbReference type="InterPro" id="IPR000223">
    <property type="entry name" value="Pept_S26A_signal_pept_1"/>
</dbReference>
<dbReference type="RefSeq" id="WP_082985701.1">
    <property type="nucleotide sequence ID" value="NZ_CBCPJQ010000005.1"/>
</dbReference>
<dbReference type="NCBIfam" id="TIGR02227">
    <property type="entry name" value="sigpep_I_bact"/>
    <property type="match status" value="1"/>
</dbReference>
<sequence>MSFYDDDRLKINYFQSSAPRIGTHLHLSNQKNEFFAVSKKILIKEKNYELLEKIMQRFSSIWEISSPVKHLEIELTEAELEWNAFYLNLKSCYDQIVWLDVQMEQIGKDKCIYYFDFIPIAKKESGFPLETNFENCLEQEFGSQKEILVFFLADLKKKLFPYVSTKKSIDKASNFNIQKEMRIPDRHFLDTSPRLQRIDNSTTQDTFKPTRLDIYGDKTRRSNNWIKKTLLFSCVLVIVLGEIALVRPKASFKAEIDGDSMLPTYYNTEKVVVAKSVKEIQRFDVVVFNYSKTENYIKRVIGLPGENIIYKDGELYVNDELVEDPYRVGNENFTLHEIAEVNTIPPNHYLVLGDNRNNSADSRSYGLINGLNFIGMVKEE</sequence>
<evidence type="ECO:0000256" key="3">
    <source>
        <dbReference type="ARBA" id="ARBA00009370"/>
    </source>
</evidence>
<keyword evidence="7" id="KW-0645">Protease</keyword>
<feature type="active site" evidence="6">
    <location>
        <position position="298"/>
    </location>
</feature>
<reference evidence="9 10" key="1">
    <citation type="journal article" date="2018" name="Int. J. Food Microbiol.">
        <title>Growth of Carnobacterium spp. isolated from chilled vacuum-packaged meat under relevant acidic conditions.</title>
        <authorList>
            <person name="Zhang P."/>
            <person name="Badoni M."/>
            <person name="Ganzle M."/>
            <person name="Yang X."/>
        </authorList>
    </citation>
    <scope>NUCLEOTIDE SEQUENCE [LARGE SCALE GENOMIC DNA]</scope>
    <source>
        <strain evidence="9 10">B2</strain>
    </source>
</reference>
<dbReference type="Gene3D" id="2.10.109.10">
    <property type="entry name" value="Umud Fragment, subunit A"/>
    <property type="match status" value="1"/>
</dbReference>
<evidence type="ECO:0000256" key="6">
    <source>
        <dbReference type="PIRSR" id="PIRSR600223-1"/>
    </source>
</evidence>
<evidence type="ECO:0000256" key="5">
    <source>
        <dbReference type="ARBA" id="ARBA00022801"/>
    </source>
</evidence>
<evidence type="ECO:0000256" key="2">
    <source>
        <dbReference type="ARBA" id="ARBA00004401"/>
    </source>
</evidence>
<dbReference type="CDD" id="cd06530">
    <property type="entry name" value="S26_SPase_I"/>
    <property type="match status" value="1"/>
</dbReference>
<dbReference type="SUPFAM" id="SSF51306">
    <property type="entry name" value="LexA/Signal peptidase"/>
    <property type="match status" value="1"/>
</dbReference>
<dbReference type="InterPro" id="IPR036286">
    <property type="entry name" value="LexA/Signal_pep-like_sf"/>
</dbReference>
<comment type="subcellular location">
    <subcellularLocation>
        <location evidence="2">Cell membrane</location>
        <topology evidence="2">Single-pass type II membrane protein</topology>
    </subcellularLocation>
    <subcellularLocation>
        <location evidence="7">Membrane</location>
        <topology evidence="7">Single-pass type II membrane protein</topology>
    </subcellularLocation>
</comment>
<feature type="domain" description="Peptidase S26" evidence="8">
    <location>
        <begin position="235"/>
        <end position="377"/>
    </location>
</feature>